<dbReference type="KEGG" id="tsph:KIH39_02400"/>
<evidence type="ECO:0000313" key="5">
    <source>
        <dbReference type="Proteomes" id="UP000676194"/>
    </source>
</evidence>
<dbReference type="Gene3D" id="3.30.70.1380">
    <property type="entry name" value="Transcriptional regulatory protein pf0864 domain like"/>
    <property type="match status" value="1"/>
</dbReference>
<dbReference type="Pfam" id="PF01969">
    <property type="entry name" value="Ni_insertion"/>
    <property type="match status" value="1"/>
</dbReference>
<gene>
    <name evidence="4" type="primary">larC</name>
    <name evidence="4" type="ORF">KIH39_02400</name>
</gene>
<protein>
    <recommendedName>
        <fullName evidence="2">Putative nickel insertion protein</fullName>
    </recommendedName>
</protein>
<dbReference type="AlphaFoldDB" id="A0A8E6B7I7"/>
<dbReference type="Proteomes" id="UP000676194">
    <property type="component" value="Chromosome"/>
</dbReference>
<dbReference type="HAMAP" id="MF_01074">
    <property type="entry name" value="LarC"/>
    <property type="match status" value="1"/>
</dbReference>
<dbReference type="NCBIfam" id="TIGR00299">
    <property type="entry name" value="nickel pincer cofactor biosynthesis protein LarC"/>
    <property type="match status" value="1"/>
</dbReference>
<dbReference type="EMBL" id="CP074694">
    <property type="protein sequence ID" value="QVL32792.1"/>
    <property type="molecule type" value="Genomic_DNA"/>
</dbReference>
<comment type="similarity">
    <text evidence="2">Belongs to the LarC family.</text>
</comment>
<dbReference type="PANTHER" id="PTHR36566">
    <property type="entry name" value="NICKEL INSERTION PROTEIN-RELATED"/>
    <property type="match status" value="1"/>
</dbReference>
<name>A0A8E6B7I7_9BACT</name>
<dbReference type="GO" id="GO:0016829">
    <property type="term" value="F:lyase activity"/>
    <property type="evidence" value="ECO:0007669"/>
    <property type="project" value="UniProtKB-UniRule"/>
</dbReference>
<keyword evidence="1 2" id="KW-0533">Nickel</keyword>
<organism evidence="4 5">
    <name type="scientific">Telmatocola sphagniphila</name>
    <dbReference type="NCBI Taxonomy" id="1123043"/>
    <lineage>
        <taxon>Bacteria</taxon>
        <taxon>Pseudomonadati</taxon>
        <taxon>Planctomycetota</taxon>
        <taxon>Planctomycetia</taxon>
        <taxon>Gemmatales</taxon>
        <taxon>Gemmataceae</taxon>
    </lineage>
</organism>
<feature type="region of interest" description="Disordered" evidence="3">
    <location>
        <begin position="328"/>
        <end position="355"/>
    </location>
</feature>
<proteinExistence type="inferred from homology"/>
<dbReference type="InterPro" id="IPR002822">
    <property type="entry name" value="Ni_insertion"/>
</dbReference>
<evidence type="ECO:0000256" key="1">
    <source>
        <dbReference type="ARBA" id="ARBA00022596"/>
    </source>
</evidence>
<evidence type="ECO:0000256" key="3">
    <source>
        <dbReference type="SAM" id="MobiDB-lite"/>
    </source>
</evidence>
<dbReference type="GO" id="GO:0016151">
    <property type="term" value="F:nickel cation binding"/>
    <property type="evidence" value="ECO:0007669"/>
    <property type="project" value="UniProtKB-UniRule"/>
</dbReference>
<accession>A0A8E6B7I7</accession>
<evidence type="ECO:0000313" key="4">
    <source>
        <dbReference type="EMBL" id="QVL32792.1"/>
    </source>
</evidence>
<keyword evidence="5" id="KW-1185">Reference proteome</keyword>
<keyword evidence="2" id="KW-0456">Lyase</keyword>
<sequence>MRIAHFDCFSGISGDMTLAALIDSGVDPDAIRKVIASFQLPIEMEIEKVKRNGIAATYVNIVAQDQESYRFLPDVEAIIHTSIMTDPQKQLALKIFRRLAEAEAAVHGMPVEKVHFHEVGALDSITDICGAAVGLDLLGVEKFTSSAVPPGSGTVKCEHGIMPVPAPATANLLKGVPLASAKNTGELTTPTGAAILTSIVTDYTNQPEMVVEKIGTGAGKRNPIEQPNILRLFIGEARKSASSVEDVVWQLETNLDDVPGEIIGYTCERLLEAGALDVFLVPIQMKKFRPGVMLSVLCEPSHREAIETIIFRETRTLGIRRVEKTRSKANRQTRDISDGTAELKVKESKLPDGSSHAKIEYSDAARIARQSGESLIGVLERIRMSSNLAQ</sequence>
<reference evidence="4" key="1">
    <citation type="submission" date="2021-05" db="EMBL/GenBank/DDBJ databases">
        <title>Complete genome sequence of the cellulolytic planctomycete Telmatocola sphagniphila SP2T and characterization of the first cellulase from planctomycetes.</title>
        <authorList>
            <person name="Rakitin A.L."/>
            <person name="Beletsky A.V."/>
            <person name="Naumoff D.G."/>
            <person name="Kulichevskaya I.S."/>
            <person name="Mardanov A.V."/>
            <person name="Ravin N.V."/>
            <person name="Dedysh S.N."/>
        </authorList>
    </citation>
    <scope>NUCLEOTIDE SEQUENCE</scope>
    <source>
        <strain evidence="4">SP2T</strain>
    </source>
</reference>
<evidence type="ECO:0000256" key="2">
    <source>
        <dbReference type="HAMAP-Rule" id="MF_01074"/>
    </source>
</evidence>
<dbReference type="PANTHER" id="PTHR36566:SF1">
    <property type="entry name" value="PYRIDINIUM-3,5-BISTHIOCARBOXYLIC ACID MONONUCLEOTIDE NICKEL INSERTION PROTEIN"/>
    <property type="match status" value="1"/>
</dbReference>
<dbReference type="RefSeq" id="WP_213497682.1">
    <property type="nucleotide sequence ID" value="NZ_CP074694.1"/>
</dbReference>